<evidence type="ECO:0000313" key="3">
    <source>
        <dbReference type="Proteomes" id="UP000054241"/>
    </source>
</evidence>
<reference evidence="2 3" key="1">
    <citation type="submission" date="2015-10" db="EMBL/GenBank/DDBJ databases">
        <title>Draft genome sequence of Streptomyces cellostaticus DSM 40189, type strain for the species Streptomyces cellostaticus.</title>
        <authorList>
            <person name="Ruckert C."/>
            <person name="Winkler A."/>
            <person name="Kalinowski J."/>
            <person name="Kampfer P."/>
            <person name="Glaeser S."/>
        </authorList>
    </citation>
    <scope>NUCLEOTIDE SEQUENCE [LARGE SCALE GENOMIC DNA]</scope>
    <source>
        <strain evidence="2 3">DSM 40189</strain>
    </source>
</reference>
<sequence length="189" mass="20671">MDIHGLILLGSDPVYAVHMPLFTPPYDVQAMARVTLSTDTYQRARARYGTSALFTVRPQGPAAGADIPGELFFGPFASDGDPLGEVTVRVRQRVWAHRLEPDPAPQPTLEYVLFGTDEVFLAHRLTGPPDFDQLLTAQFTGEPAEQGTTVRLPGRPNDLTGRLRPGEQITTTEGAGLQVLAEVYLETRD</sequence>
<dbReference type="OrthoDB" id="4521730at2"/>
<organism evidence="2 3">
    <name type="scientific">Streptomyces cellostaticus</name>
    <dbReference type="NCBI Taxonomy" id="67285"/>
    <lineage>
        <taxon>Bacteria</taxon>
        <taxon>Bacillati</taxon>
        <taxon>Actinomycetota</taxon>
        <taxon>Actinomycetes</taxon>
        <taxon>Kitasatosporales</taxon>
        <taxon>Streptomycetaceae</taxon>
        <taxon>Streptomyces</taxon>
    </lineage>
</organism>
<dbReference type="STRING" id="67285.AQI88_33625"/>
<accession>A0A101NF61</accession>
<dbReference type="AlphaFoldDB" id="A0A101NF61"/>
<name>A0A101NF61_9ACTN</name>
<comment type="caution">
    <text evidence="2">The sequence shown here is derived from an EMBL/GenBank/DDBJ whole genome shotgun (WGS) entry which is preliminary data.</text>
</comment>
<feature type="region of interest" description="Disordered" evidence="1">
    <location>
        <begin position="142"/>
        <end position="164"/>
    </location>
</feature>
<dbReference type="Proteomes" id="UP000054241">
    <property type="component" value="Unassembled WGS sequence"/>
</dbReference>
<protein>
    <submittedName>
        <fullName evidence="2">Uncharacterized protein</fullName>
    </submittedName>
</protein>
<evidence type="ECO:0000313" key="2">
    <source>
        <dbReference type="EMBL" id="KUM92124.1"/>
    </source>
</evidence>
<dbReference type="EMBL" id="LMWL01000065">
    <property type="protein sequence ID" value="KUM92124.1"/>
    <property type="molecule type" value="Genomic_DNA"/>
</dbReference>
<dbReference type="RefSeq" id="WP_067006611.1">
    <property type="nucleotide sequence ID" value="NZ_BNDU01000006.1"/>
</dbReference>
<keyword evidence="3" id="KW-1185">Reference proteome</keyword>
<gene>
    <name evidence="2" type="ORF">AQI88_33625</name>
</gene>
<evidence type="ECO:0000256" key="1">
    <source>
        <dbReference type="SAM" id="MobiDB-lite"/>
    </source>
</evidence>
<proteinExistence type="predicted"/>